<comment type="caution">
    <text evidence="2">The sequence shown here is derived from an EMBL/GenBank/DDBJ whole genome shotgun (WGS) entry which is preliminary data.</text>
</comment>
<reference evidence="2 3" key="1">
    <citation type="submission" date="2018-06" db="EMBL/GenBank/DDBJ databases">
        <title>Whole Genome Sequence of an efficient microsymbiont, Rhizobium tropici.</title>
        <authorList>
            <person name="Srinivasan R."/>
            <person name="Singh H.V."/>
            <person name="Srivastava R."/>
            <person name="Kumari B."/>
            <person name="Radhakrishna A."/>
        </authorList>
    </citation>
    <scope>NUCLEOTIDE SEQUENCE [LARGE SCALE GENOMIC DNA]</scope>
    <source>
        <strain evidence="2 3">IGFRI Rhizo-19</strain>
    </source>
</reference>
<dbReference type="OrthoDB" id="8305398at2"/>
<dbReference type="NCBIfam" id="TIGR04361">
    <property type="entry name" value="TrbK_Ti"/>
    <property type="match status" value="1"/>
</dbReference>
<name>A0A329Y9Y4_RHITR</name>
<protein>
    <submittedName>
        <fullName evidence="2">Entry exclusion protein TrbK</fullName>
    </submittedName>
</protein>
<dbReference type="Proteomes" id="UP000251205">
    <property type="component" value="Unassembled WGS sequence"/>
</dbReference>
<evidence type="ECO:0000313" key="2">
    <source>
        <dbReference type="EMBL" id="RAX40256.1"/>
    </source>
</evidence>
<gene>
    <name evidence="2" type="ORF">DQ393_16625</name>
</gene>
<proteinExistence type="predicted"/>
<accession>A0A329Y9Y4</accession>
<evidence type="ECO:0000256" key="1">
    <source>
        <dbReference type="SAM" id="MobiDB-lite"/>
    </source>
</evidence>
<dbReference type="InterPro" id="IPR020065">
    <property type="entry name" value="Conjugal_tfr_protein_TrbK"/>
</dbReference>
<organism evidence="2 3">
    <name type="scientific">Rhizobium tropici</name>
    <dbReference type="NCBI Taxonomy" id="398"/>
    <lineage>
        <taxon>Bacteria</taxon>
        <taxon>Pseudomonadati</taxon>
        <taxon>Pseudomonadota</taxon>
        <taxon>Alphaproteobacteria</taxon>
        <taxon>Hyphomicrobiales</taxon>
        <taxon>Rhizobiaceae</taxon>
        <taxon>Rhizobium/Agrobacterium group</taxon>
        <taxon>Rhizobium</taxon>
    </lineage>
</organism>
<dbReference type="RefSeq" id="WP_112342860.1">
    <property type="nucleotide sequence ID" value="NZ_QMKK01000042.1"/>
</dbReference>
<feature type="compositionally biased region" description="Basic and acidic residues" evidence="1">
    <location>
        <begin position="50"/>
        <end position="62"/>
    </location>
</feature>
<evidence type="ECO:0000313" key="3">
    <source>
        <dbReference type="Proteomes" id="UP000251205"/>
    </source>
</evidence>
<dbReference type="AlphaFoldDB" id="A0A329Y9Y4"/>
<sequence>MSRAVLIGLLLAAIAAILLIADFTGTAKPALSEEQRALREKFFGSGKELPPIKDGQEMRSRW</sequence>
<dbReference type="EMBL" id="QMKK01000042">
    <property type="protein sequence ID" value="RAX40256.1"/>
    <property type="molecule type" value="Genomic_DNA"/>
</dbReference>
<feature type="region of interest" description="Disordered" evidence="1">
    <location>
        <begin position="43"/>
        <end position="62"/>
    </location>
</feature>